<dbReference type="PANTHER" id="PTHR45680:SF35">
    <property type="entry name" value="NUCLEAR HORMONE RECEPTOR FAMILY-RELATED"/>
    <property type="match status" value="1"/>
</dbReference>
<dbReference type="Gene3D" id="3.30.50.10">
    <property type="entry name" value="Erythroid Transcription Factor GATA-1, subunit A"/>
    <property type="match status" value="1"/>
</dbReference>
<keyword evidence="3" id="KW-0862">Zinc</keyword>
<evidence type="ECO:0000313" key="10">
    <source>
        <dbReference type="Proteomes" id="UP000887563"/>
    </source>
</evidence>
<dbReference type="PROSITE" id="PS00031">
    <property type="entry name" value="NUCLEAR_REC_DBD_1"/>
    <property type="match status" value="1"/>
</dbReference>
<keyword evidence="6" id="KW-0804">Transcription</keyword>
<dbReference type="InterPro" id="IPR013088">
    <property type="entry name" value="Znf_NHR/GATA"/>
</dbReference>
<accession>A0A914LU28</accession>
<evidence type="ECO:0000256" key="8">
    <source>
        <dbReference type="ARBA" id="ARBA00023242"/>
    </source>
</evidence>
<reference evidence="11" key="1">
    <citation type="submission" date="2022-11" db="UniProtKB">
        <authorList>
            <consortium name="WormBaseParasite"/>
        </authorList>
    </citation>
    <scope>IDENTIFICATION</scope>
</reference>
<sequence>MQRNFIKKCKVCGAKDNVCFHYGVCTCRACGAFFRRYLENEKKSKYSKCKCLPNQLLLEESKEEKSGTHWDKCKKCRLDKCFSVGMKKLGLSKYLKIIWKNNIRCCICTSRCMPGSYGRTKK</sequence>
<dbReference type="InterPro" id="IPR051152">
    <property type="entry name" value="C.elegans_Orphan_NR"/>
</dbReference>
<evidence type="ECO:0000256" key="2">
    <source>
        <dbReference type="ARBA" id="ARBA00022771"/>
    </source>
</evidence>
<evidence type="ECO:0000256" key="5">
    <source>
        <dbReference type="ARBA" id="ARBA00023125"/>
    </source>
</evidence>
<evidence type="ECO:0000256" key="4">
    <source>
        <dbReference type="ARBA" id="ARBA00023015"/>
    </source>
</evidence>
<keyword evidence="4" id="KW-0805">Transcription regulation</keyword>
<evidence type="ECO:0000259" key="9">
    <source>
        <dbReference type="PROSITE" id="PS51030"/>
    </source>
</evidence>
<evidence type="ECO:0000256" key="7">
    <source>
        <dbReference type="ARBA" id="ARBA00023170"/>
    </source>
</evidence>
<dbReference type="GO" id="GO:0008270">
    <property type="term" value="F:zinc ion binding"/>
    <property type="evidence" value="ECO:0007669"/>
    <property type="project" value="UniProtKB-KW"/>
</dbReference>
<keyword evidence="2" id="KW-0863">Zinc-finger</keyword>
<evidence type="ECO:0000256" key="1">
    <source>
        <dbReference type="ARBA" id="ARBA00022723"/>
    </source>
</evidence>
<dbReference type="PANTHER" id="PTHR45680">
    <property type="entry name" value="NUCLEAR HORMONE RECEPTOR FAMILY"/>
    <property type="match status" value="1"/>
</dbReference>
<keyword evidence="7" id="KW-0675">Receptor</keyword>
<dbReference type="Proteomes" id="UP000887563">
    <property type="component" value="Unplaced"/>
</dbReference>
<evidence type="ECO:0000313" key="11">
    <source>
        <dbReference type="WBParaSite" id="Minc3s00890g18558"/>
    </source>
</evidence>
<evidence type="ECO:0000256" key="3">
    <source>
        <dbReference type="ARBA" id="ARBA00022833"/>
    </source>
</evidence>
<dbReference type="PRINTS" id="PR00047">
    <property type="entry name" value="STROIDFINGER"/>
</dbReference>
<proteinExistence type="predicted"/>
<feature type="domain" description="Nuclear receptor" evidence="9">
    <location>
        <begin position="6"/>
        <end position="93"/>
    </location>
</feature>
<dbReference type="PROSITE" id="PS51030">
    <property type="entry name" value="NUCLEAR_REC_DBD_2"/>
    <property type="match status" value="1"/>
</dbReference>
<evidence type="ECO:0000256" key="6">
    <source>
        <dbReference type="ARBA" id="ARBA00023163"/>
    </source>
</evidence>
<dbReference type="GO" id="GO:0043565">
    <property type="term" value="F:sequence-specific DNA binding"/>
    <property type="evidence" value="ECO:0007669"/>
    <property type="project" value="InterPro"/>
</dbReference>
<organism evidence="10 11">
    <name type="scientific">Meloidogyne incognita</name>
    <name type="common">Southern root-knot nematode worm</name>
    <name type="synonym">Oxyuris incognita</name>
    <dbReference type="NCBI Taxonomy" id="6306"/>
    <lineage>
        <taxon>Eukaryota</taxon>
        <taxon>Metazoa</taxon>
        <taxon>Ecdysozoa</taxon>
        <taxon>Nematoda</taxon>
        <taxon>Chromadorea</taxon>
        <taxon>Rhabditida</taxon>
        <taxon>Tylenchina</taxon>
        <taxon>Tylenchomorpha</taxon>
        <taxon>Tylenchoidea</taxon>
        <taxon>Meloidogynidae</taxon>
        <taxon>Meloidogyninae</taxon>
        <taxon>Meloidogyne</taxon>
        <taxon>Meloidogyne incognita group</taxon>
    </lineage>
</organism>
<dbReference type="WBParaSite" id="Minc3s00890g18558">
    <property type="protein sequence ID" value="Minc3s00890g18558"/>
    <property type="gene ID" value="Minc3s00890g18558"/>
</dbReference>
<name>A0A914LU28_MELIC</name>
<dbReference type="GO" id="GO:0003700">
    <property type="term" value="F:DNA-binding transcription factor activity"/>
    <property type="evidence" value="ECO:0007669"/>
    <property type="project" value="InterPro"/>
</dbReference>
<keyword evidence="1" id="KW-0479">Metal-binding</keyword>
<dbReference type="InterPro" id="IPR001628">
    <property type="entry name" value="Znf_hrmn_rcpt"/>
</dbReference>
<keyword evidence="5" id="KW-0238">DNA-binding</keyword>
<dbReference type="SUPFAM" id="SSF57716">
    <property type="entry name" value="Glucocorticoid receptor-like (DNA-binding domain)"/>
    <property type="match status" value="1"/>
</dbReference>
<dbReference type="Pfam" id="PF00105">
    <property type="entry name" value="zf-C4"/>
    <property type="match status" value="1"/>
</dbReference>
<protein>
    <submittedName>
        <fullName evidence="11">Nuclear receptor domain-containing protein</fullName>
    </submittedName>
</protein>
<keyword evidence="10" id="KW-1185">Reference proteome</keyword>
<keyword evidence="8" id="KW-0539">Nucleus</keyword>
<dbReference type="SMART" id="SM00399">
    <property type="entry name" value="ZnF_C4"/>
    <property type="match status" value="1"/>
</dbReference>
<dbReference type="AlphaFoldDB" id="A0A914LU28"/>